<dbReference type="KEGG" id="satk:SA2016_2879"/>
<accession>A0A127A430</accession>
<dbReference type="GO" id="GO:0016757">
    <property type="term" value="F:glycosyltransferase activity"/>
    <property type="evidence" value="ECO:0007669"/>
    <property type="project" value="InterPro"/>
</dbReference>
<dbReference type="OrthoDB" id="506201at2"/>
<dbReference type="Pfam" id="PF00534">
    <property type="entry name" value="Glycos_transf_1"/>
    <property type="match status" value="1"/>
</dbReference>
<keyword evidence="4" id="KW-1185">Reference proteome</keyword>
<dbReference type="EMBL" id="CP014518">
    <property type="protein sequence ID" value="AMM33544.1"/>
    <property type="molecule type" value="Genomic_DNA"/>
</dbReference>
<reference evidence="3 4" key="1">
    <citation type="submission" date="2016-02" db="EMBL/GenBank/DDBJ databases">
        <title>Complete genome of Sinomonas atrocyanea KCTC 3377.</title>
        <authorList>
            <person name="Kim K.M."/>
        </authorList>
    </citation>
    <scope>NUCLEOTIDE SEQUENCE [LARGE SCALE GENOMIC DNA]</scope>
    <source>
        <strain evidence="3 4">KCTC 3377</strain>
    </source>
</reference>
<dbReference type="Gene3D" id="3.40.50.2000">
    <property type="entry name" value="Glycogen Phosphorylase B"/>
    <property type="match status" value="2"/>
</dbReference>
<protein>
    <recommendedName>
        <fullName evidence="2">Glycosyl transferase family 1 domain-containing protein</fullName>
    </recommendedName>
</protein>
<dbReference type="InterPro" id="IPR001296">
    <property type="entry name" value="Glyco_trans_1"/>
</dbReference>
<dbReference type="SUPFAM" id="SSF53756">
    <property type="entry name" value="UDP-Glycosyltransferase/glycogen phosphorylase"/>
    <property type="match status" value="1"/>
</dbReference>
<evidence type="ECO:0000313" key="3">
    <source>
        <dbReference type="EMBL" id="AMM33544.1"/>
    </source>
</evidence>
<evidence type="ECO:0000313" key="4">
    <source>
        <dbReference type="Proteomes" id="UP000070134"/>
    </source>
</evidence>
<keyword evidence="1" id="KW-0808">Transferase</keyword>
<gene>
    <name evidence="3" type="ORF">SA2016_2879</name>
</gene>
<evidence type="ECO:0000256" key="1">
    <source>
        <dbReference type="ARBA" id="ARBA00022679"/>
    </source>
</evidence>
<sequence length="408" mass="44529">MRFDFFTRERERALKVLYVCQEYPARTQTFVVNEAAAVASSGNDVFLYSLRGADEGLSSERVVHLNASVSKFERIVAMLLVPKALANRRVRTRFLSEGFSAARMIRQAYAVWHAVVLSRILRNLGTRDLAVHVHFLGRALDVSAYLADLGVPSRVWTATTHAADASVPPSAKRTLDIVRLVDGVFAASEAVGRALFLSTEVRPSGIVHCGIIPRGSQDTSIASGTFKIVTVGRLVRKKGVDVAIRAATVLKDRGLVFKWSIIGAGPLESELRAQASDAGVGEFFEWHGSLPHSKVLSTVAASQVFVLPSVRSPDGDIDGIPVALMEAMTLGVPVVSSYLSGIPELVKDGETGRTVDPGDHVGLAQAIMDLQDPSTRDILKGEAKRFVDEQFNQYREAEKLVSWWMNWS</sequence>
<evidence type="ECO:0000259" key="2">
    <source>
        <dbReference type="Pfam" id="PF00534"/>
    </source>
</evidence>
<dbReference type="PANTHER" id="PTHR12526">
    <property type="entry name" value="GLYCOSYLTRANSFERASE"/>
    <property type="match status" value="1"/>
</dbReference>
<dbReference type="AlphaFoldDB" id="A0A127A430"/>
<dbReference type="STRING" id="37927.SA2016_2879"/>
<proteinExistence type="predicted"/>
<feature type="domain" description="Glycosyl transferase family 1" evidence="2">
    <location>
        <begin position="218"/>
        <end position="380"/>
    </location>
</feature>
<name>A0A127A430_9MICC</name>
<organism evidence="3 4">
    <name type="scientific">Sinomonas atrocyanea</name>
    <dbReference type="NCBI Taxonomy" id="37927"/>
    <lineage>
        <taxon>Bacteria</taxon>
        <taxon>Bacillati</taxon>
        <taxon>Actinomycetota</taxon>
        <taxon>Actinomycetes</taxon>
        <taxon>Micrococcales</taxon>
        <taxon>Micrococcaceae</taxon>
        <taxon>Sinomonas</taxon>
    </lineage>
</organism>
<dbReference type="PANTHER" id="PTHR12526:SF630">
    <property type="entry name" value="GLYCOSYLTRANSFERASE"/>
    <property type="match status" value="1"/>
</dbReference>
<dbReference type="Proteomes" id="UP000070134">
    <property type="component" value="Chromosome"/>
</dbReference>